<keyword evidence="1" id="KW-0472">Membrane</keyword>
<sequence length="158" mass="17513">MSVIKAQLTHFWRDTSGAITVEWTLLTGGLVAIALAATAVVGSGLDSNTAMLNEEFTREHRFYETRNFGRSPTEVAQALEMEVLSNSRRDRRVARLLDALTENQLRNQHRTWNTRAADASYSNLPLARDQVKLIEVAMDARDVDPHAGVPTPLPTPAT</sequence>
<dbReference type="Proteomes" id="UP000051298">
    <property type="component" value="Unassembled WGS sequence"/>
</dbReference>
<name>A0A0N7LU00_9RHOB</name>
<organism evidence="2 3">
    <name type="scientific">Thalassobacter stenotrophicus</name>
    <dbReference type="NCBI Taxonomy" id="266809"/>
    <lineage>
        <taxon>Bacteria</taxon>
        <taxon>Pseudomonadati</taxon>
        <taxon>Pseudomonadota</taxon>
        <taxon>Alphaproteobacteria</taxon>
        <taxon>Rhodobacterales</taxon>
        <taxon>Roseobacteraceae</taxon>
        <taxon>Thalassobacter</taxon>
    </lineage>
</organism>
<evidence type="ECO:0000313" key="3">
    <source>
        <dbReference type="Proteomes" id="UP000051298"/>
    </source>
</evidence>
<keyword evidence="1" id="KW-0812">Transmembrane</keyword>
<feature type="transmembrane region" description="Helical" evidence="1">
    <location>
        <begin position="23"/>
        <end position="45"/>
    </location>
</feature>
<evidence type="ECO:0000256" key="1">
    <source>
        <dbReference type="SAM" id="Phobius"/>
    </source>
</evidence>
<evidence type="ECO:0008006" key="4">
    <source>
        <dbReference type="Google" id="ProtNLM"/>
    </source>
</evidence>
<protein>
    <recommendedName>
        <fullName evidence="4">Flp pilus assembly protein, pilin Flp</fullName>
    </recommendedName>
</protein>
<accession>A0A0N7LU00</accession>
<dbReference type="AlphaFoldDB" id="A0A0N7LU00"/>
<evidence type="ECO:0000313" key="2">
    <source>
        <dbReference type="EMBL" id="CUH62114.1"/>
    </source>
</evidence>
<dbReference type="RefSeq" id="WP_058124632.1">
    <property type="nucleotide sequence ID" value="NZ_CYRX01000033.1"/>
</dbReference>
<dbReference type="STRING" id="266809.PM03_02505"/>
<gene>
    <name evidence="2" type="ORF">THS5294_03428</name>
</gene>
<keyword evidence="1" id="KW-1133">Transmembrane helix</keyword>
<reference evidence="2 3" key="1">
    <citation type="submission" date="2015-09" db="EMBL/GenBank/DDBJ databases">
        <authorList>
            <consortium name="Swine Surveillance"/>
        </authorList>
    </citation>
    <scope>NUCLEOTIDE SEQUENCE [LARGE SCALE GENOMIC DNA]</scope>
    <source>
        <strain evidence="2 3">CECT 5294</strain>
    </source>
</reference>
<proteinExistence type="predicted"/>
<dbReference type="EMBL" id="CYRX01000033">
    <property type="protein sequence ID" value="CUH62114.1"/>
    <property type="molecule type" value="Genomic_DNA"/>
</dbReference>